<dbReference type="Proteomes" id="UP001430149">
    <property type="component" value="Unassembled WGS sequence"/>
</dbReference>
<reference evidence="2" key="1">
    <citation type="submission" date="2020-10" db="EMBL/GenBank/DDBJ databases">
        <title>Phylogeny of dyella-like bacteria.</title>
        <authorList>
            <person name="Fu J."/>
        </authorList>
    </citation>
    <scope>NUCLEOTIDE SEQUENCE</scope>
    <source>
        <strain evidence="2">DHOC52</strain>
    </source>
</reference>
<keyword evidence="1" id="KW-0732">Signal</keyword>
<dbReference type="Gene3D" id="3.40.50.1820">
    <property type="entry name" value="alpha/beta hydrolase"/>
    <property type="match status" value="1"/>
</dbReference>
<evidence type="ECO:0008006" key="4">
    <source>
        <dbReference type="Google" id="ProtNLM"/>
    </source>
</evidence>
<dbReference type="SUPFAM" id="SSF53474">
    <property type="entry name" value="alpha/beta-Hydrolases"/>
    <property type="match status" value="1"/>
</dbReference>
<name>A0ABS2K474_9GAMM</name>
<feature type="signal peptide" evidence="1">
    <location>
        <begin position="1"/>
        <end position="27"/>
    </location>
</feature>
<proteinExistence type="predicted"/>
<feature type="chain" id="PRO_5045283915" description="Alpha/beta hydrolase family protein" evidence="1">
    <location>
        <begin position="28"/>
        <end position="561"/>
    </location>
</feature>
<comment type="caution">
    <text evidence="2">The sequence shown here is derived from an EMBL/GenBank/DDBJ whole genome shotgun (WGS) entry which is preliminary data.</text>
</comment>
<dbReference type="RefSeq" id="WP_204680634.1">
    <property type="nucleotide sequence ID" value="NZ_BSNR01000018.1"/>
</dbReference>
<evidence type="ECO:0000313" key="3">
    <source>
        <dbReference type="Proteomes" id="UP001430149"/>
    </source>
</evidence>
<keyword evidence="3" id="KW-1185">Reference proteome</keyword>
<organism evidence="2 3">
    <name type="scientific">Dyella flava</name>
    <dbReference type="NCBI Taxonomy" id="1920170"/>
    <lineage>
        <taxon>Bacteria</taxon>
        <taxon>Pseudomonadati</taxon>
        <taxon>Pseudomonadota</taxon>
        <taxon>Gammaproteobacteria</taxon>
        <taxon>Lysobacterales</taxon>
        <taxon>Rhodanobacteraceae</taxon>
        <taxon>Dyella</taxon>
    </lineage>
</organism>
<evidence type="ECO:0000256" key="1">
    <source>
        <dbReference type="SAM" id="SignalP"/>
    </source>
</evidence>
<gene>
    <name evidence="2" type="ORF">ISP19_06900</name>
</gene>
<dbReference type="InterPro" id="IPR029058">
    <property type="entry name" value="AB_hydrolase_fold"/>
</dbReference>
<sequence length="561" mass="60667">MSSHMRHLRAVPGLLAMAGLLLLHGCAVTPSEQATKLSAQEALTRAQWWQEHAPHQQNDDARADAWMTCAMLAHDAMVSPQAEVDLAAAALATRCSRAYLETLVQGTTLNVHPGRMDLNGRRVDVQFRGLPDSLGNRLHLELANQLSMEALNGVRFQQPGFGVPVVAGAPPCMDRPICALYPPEGVFRPATVWLEEKPGKQGTGKAPVLVVQSPDSQPLHAVGAANYRLAEDLSAPYEQLLERSKLRRLGWWGLIGGQAVGRRSGLFLIDDYDPGKIPVIMIHGLGSSPIIWAPMTNAILGDPELHRRYQIWHMVYQTNAPLLIERRRAQAYLDATWKIVDPGGHAPARQGVVLIGHSMGGVISRLLCAQSTPALWSAAFTVPYDSLHGDKSDLAVLKGIFQFSPYPGVDELIFIASPQHGSPVAGDLLGRLAQDLALRNIPEMSDVERISSENPGAVQASLLSGEYRLGHLSSVASLMPDEPVSEVDETLMPAAGVRYDSIAGSLPGRQPPSDGWVPLSSALLPGSASTLVVNARHHEVPRDPKTIAHVLAILRQHDTSH</sequence>
<evidence type="ECO:0000313" key="2">
    <source>
        <dbReference type="EMBL" id="MBM7125108.1"/>
    </source>
</evidence>
<protein>
    <recommendedName>
        <fullName evidence="4">Alpha/beta hydrolase family protein</fullName>
    </recommendedName>
</protein>
<accession>A0ABS2K474</accession>
<dbReference type="EMBL" id="JADIKE010000031">
    <property type="protein sequence ID" value="MBM7125108.1"/>
    <property type="molecule type" value="Genomic_DNA"/>
</dbReference>